<dbReference type="RefSeq" id="WP_006340899.1">
    <property type="nucleotide sequence ID" value="NZ_BAWW01000005.1"/>
</dbReference>
<dbReference type="EMBL" id="JSAM01000048">
    <property type="protein sequence ID" value="KIA78024.1"/>
    <property type="molecule type" value="Genomic_DNA"/>
</dbReference>
<dbReference type="AlphaFoldDB" id="A0A0C1EP02"/>
<protein>
    <submittedName>
        <fullName evidence="1">MOMP-like family protein</fullName>
    </submittedName>
</protein>
<gene>
    <name evidence="1" type="ORF">DB43_FD00130</name>
</gene>
<accession>A0A0C1EP02</accession>
<evidence type="ECO:0000313" key="1">
    <source>
        <dbReference type="EMBL" id="KIA78024.1"/>
    </source>
</evidence>
<name>A0A0C1EP02_9BACT</name>
<dbReference type="InterPro" id="IPR007825">
    <property type="entry name" value="Major_OMP_Legionella"/>
</dbReference>
<proteinExistence type="predicted"/>
<reference evidence="1 2" key="1">
    <citation type="journal article" date="2014" name="Mol. Biol. Evol.">
        <title>Massive expansion of Ubiquitination-related gene families within the Chlamydiae.</title>
        <authorList>
            <person name="Domman D."/>
            <person name="Collingro A."/>
            <person name="Lagkouvardos I."/>
            <person name="Gehre L."/>
            <person name="Weinmaier T."/>
            <person name="Rattei T."/>
            <person name="Subtil A."/>
            <person name="Horn M."/>
        </authorList>
    </citation>
    <scope>NUCLEOTIDE SEQUENCE [LARGE SCALE GENOMIC DNA]</scope>
    <source>
        <strain evidence="1 2">OEW1</strain>
    </source>
</reference>
<dbReference type="PATRIC" id="fig|83552.4.peg.793"/>
<organism evidence="1 2">
    <name type="scientific">Parachlamydia acanthamoebae</name>
    <dbReference type="NCBI Taxonomy" id="83552"/>
    <lineage>
        <taxon>Bacteria</taxon>
        <taxon>Pseudomonadati</taxon>
        <taxon>Chlamydiota</taxon>
        <taxon>Chlamydiia</taxon>
        <taxon>Parachlamydiales</taxon>
        <taxon>Parachlamydiaceae</taxon>
        <taxon>Parachlamydia</taxon>
    </lineage>
</organism>
<comment type="caution">
    <text evidence="1">The sequence shown here is derived from an EMBL/GenBank/DDBJ whole genome shotgun (WGS) entry which is preliminary data.</text>
</comment>
<sequence>MQRKVILIVFLCLFQIACGSEIDNEELEENAFANEETQNFELSEVEHLQENDASTECCERPYFKLSAELIYLKPSLDQASYVISSSNNIVNGEFFPHGKRHNNTSSYKPGFRIEAQYEPCQSANALDFRFTYLNSSNSDSTSGRFLFDTIGFPGDGAQAPEDINYAGKAHIRDNYRYHSLDATFNRLALDSCLDNLFLLMGLHYAHVGHTTHFKSRGVFPDHSVTKPVNNRLKSHSDFWGIGPQFGLEYTYNLTSPSCCFGRLALNTNLRASILCSQSNASFHYKTLRTAGSKGIKLRNDDLWRVNPAFDAKIGANYTLLLCNFEATVELGYEWLWYHHSVDSITGIDVAFAGDSIDLYSNLSLHGPFLRVNIAF</sequence>
<dbReference type="Pfam" id="PF05150">
    <property type="entry name" value="Legionella_OMP"/>
    <property type="match status" value="1"/>
</dbReference>
<dbReference type="Proteomes" id="UP000031307">
    <property type="component" value="Unassembled WGS sequence"/>
</dbReference>
<evidence type="ECO:0000313" key="2">
    <source>
        <dbReference type="Proteomes" id="UP000031307"/>
    </source>
</evidence>